<gene>
    <name evidence="1" type="ORF">H5410_052279</name>
</gene>
<reference evidence="1 2" key="1">
    <citation type="submission" date="2020-09" db="EMBL/GenBank/DDBJ databases">
        <title>De no assembly of potato wild relative species, Solanum commersonii.</title>
        <authorList>
            <person name="Cho K."/>
        </authorList>
    </citation>
    <scope>NUCLEOTIDE SEQUENCE [LARGE SCALE GENOMIC DNA]</scope>
    <source>
        <strain evidence="1">LZ3.2</strain>
        <tissue evidence="1">Leaf</tissue>
    </source>
</reference>
<dbReference type="AlphaFoldDB" id="A0A9J5X2X9"/>
<dbReference type="EMBL" id="JACXVP010000010">
    <property type="protein sequence ID" value="KAG5581652.1"/>
    <property type="molecule type" value="Genomic_DNA"/>
</dbReference>
<protein>
    <submittedName>
        <fullName evidence="1">Uncharacterized protein</fullName>
    </submittedName>
</protein>
<evidence type="ECO:0000313" key="1">
    <source>
        <dbReference type="EMBL" id="KAG5581652.1"/>
    </source>
</evidence>
<comment type="caution">
    <text evidence="1">The sequence shown here is derived from an EMBL/GenBank/DDBJ whole genome shotgun (WGS) entry which is preliminary data.</text>
</comment>
<evidence type="ECO:0000313" key="2">
    <source>
        <dbReference type="Proteomes" id="UP000824120"/>
    </source>
</evidence>
<sequence>MKSHKSRRTLCKKSKKYAEAITGLLGWIDYKRKDKKDDSKGNDQMSNDCYSTPLSDPGPILDNLDASAWDAAINILIFGITFQN</sequence>
<name>A0A9J5X2X9_SOLCO</name>
<keyword evidence="2" id="KW-1185">Reference proteome</keyword>
<organism evidence="1 2">
    <name type="scientific">Solanum commersonii</name>
    <name type="common">Commerson's wild potato</name>
    <name type="synonym">Commerson's nightshade</name>
    <dbReference type="NCBI Taxonomy" id="4109"/>
    <lineage>
        <taxon>Eukaryota</taxon>
        <taxon>Viridiplantae</taxon>
        <taxon>Streptophyta</taxon>
        <taxon>Embryophyta</taxon>
        <taxon>Tracheophyta</taxon>
        <taxon>Spermatophyta</taxon>
        <taxon>Magnoliopsida</taxon>
        <taxon>eudicotyledons</taxon>
        <taxon>Gunneridae</taxon>
        <taxon>Pentapetalae</taxon>
        <taxon>asterids</taxon>
        <taxon>lamiids</taxon>
        <taxon>Solanales</taxon>
        <taxon>Solanaceae</taxon>
        <taxon>Solanoideae</taxon>
        <taxon>Solaneae</taxon>
        <taxon>Solanum</taxon>
    </lineage>
</organism>
<accession>A0A9J5X2X9</accession>
<dbReference type="Proteomes" id="UP000824120">
    <property type="component" value="Chromosome 10"/>
</dbReference>
<proteinExistence type="predicted"/>